<dbReference type="InterPro" id="IPR020568">
    <property type="entry name" value="Ribosomal_Su5_D2-typ_SF"/>
</dbReference>
<dbReference type="EMBL" id="JAUSUC010000015">
    <property type="protein sequence ID" value="MDQ0215136.1"/>
    <property type="molecule type" value="Genomic_DNA"/>
</dbReference>
<feature type="active site" evidence="2">
    <location>
        <position position="709"/>
    </location>
</feature>
<dbReference type="GO" id="GO:0004252">
    <property type="term" value="F:serine-type endopeptidase activity"/>
    <property type="evidence" value="ECO:0007669"/>
    <property type="project" value="UniProtKB-UniRule"/>
</dbReference>
<keyword evidence="1 2" id="KW-0645">Protease</keyword>
<dbReference type="Gene3D" id="3.30.230.10">
    <property type="match status" value="1"/>
</dbReference>
<dbReference type="InterPro" id="IPR041699">
    <property type="entry name" value="AAA_32"/>
</dbReference>
<dbReference type="InterPro" id="IPR046844">
    <property type="entry name" value="Lon-like_helical"/>
</dbReference>
<dbReference type="EC" id="3.4.21.53" evidence="2"/>
<dbReference type="GO" id="GO:0004176">
    <property type="term" value="F:ATP-dependent peptidase activity"/>
    <property type="evidence" value="ECO:0007669"/>
    <property type="project" value="UniProtKB-UniRule"/>
</dbReference>
<dbReference type="InterPro" id="IPR008269">
    <property type="entry name" value="Lon_proteolytic"/>
</dbReference>
<organism evidence="5 6">
    <name type="scientific">Oikeobacillus pervagus</name>
    <dbReference type="NCBI Taxonomy" id="1325931"/>
    <lineage>
        <taxon>Bacteria</taxon>
        <taxon>Bacillati</taxon>
        <taxon>Bacillota</taxon>
        <taxon>Bacilli</taxon>
        <taxon>Bacillales</taxon>
        <taxon>Bacillaceae</taxon>
        <taxon>Oikeobacillus</taxon>
    </lineage>
</organism>
<dbReference type="Gene3D" id="3.40.50.300">
    <property type="entry name" value="P-loop containing nucleotide triphosphate hydrolases"/>
    <property type="match status" value="2"/>
</dbReference>
<sequence>METAQYQQLLSLYKVPVSKLSSHCDGQMFQFETTAEIEQKQSELIGQKRAVDAMDFGLTVKQPDYNLFVVGPSGTGRLTYTQQKVGNLAKEKTVPHDWCYVYNFENPDRPLAISLEAGVGARFHHDIEVLLKDIERLIRKTFSEEPFENKRRTLLAGFEKQIEQSWKDLEDFASNLNFRVEQTPSGIDTYPLRFGRPLEKIEYDRLTKEDKEELQKKSRQLEEKINQTINQIQKVESEIRKSLDLFMKQSVAYSIECLFQPLYGEYEDNPKVIRYLKAYFQDVVEHFSIFLPAADEKEEFDFLEVITGNKEQQLQRYTVNLLVNNKSEKGAPVIYETNPTFQNLFGKMEYKGALGNWTTDFTLIKPGALHLANGGYLILQASELLQQPYAWGLLKRMLQTGHIQIENLYEVQGAYPTSGLRPEPIPLRVKVIMIGSYYLFDLLASYDEDFYKLFKVKVEFDTEMTKDREHYEQMAYFVKDYSDREGLLPFHRRAVVKIMNYSSRLVEDQRKLSTRFQEITKLLVESSYWASRENSRYVDDIHIKKALDEQMYRSNRIFEKYKEMIVSGTIMVDTDGARVGQINGLAVMGTREYTFGIPSKITAQTFAGRSGIMNIERETSLSGQIHNKGLLILTGYLSGLFAKNRPIPLSASITFEQTYQMIDGDSASSTELYVLLSSLSGVPIKQGIAVTGSVNQWGEIQPIGGVNEKIEGFYHVCKEKGLTGEQGVMIPKQNIQNLMLHDDVMDAVEKGLFHVWAVENITEGIEILTGVSAGYPLTNLGEFQPESIFAKVADRFDQMYQAAQKMNPMKKEKEE</sequence>
<keyword evidence="3" id="KW-0175">Coiled coil</keyword>
<dbReference type="Pfam" id="PF05362">
    <property type="entry name" value="Lon_C"/>
    <property type="match status" value="1"/>
</dbReference>
<dbReference type="Gene3D" id="1.10.8.60">
    <property type="match status" value="1"/>
</dbReference>
<dbReference type="PRINTS" id="PR00830">
    <property type="entry name" value="ENDOLAPTASE"/>
</dbReference>
<dbReference type="Pfam" id="PF20437">
    <property type="entry name" value="LonC_helical"/>
    <property type="match status" value="1"/>
</dbReference>
<protein>
    <recommendedName>
        <fullName evidence="2">endopeptidase La</fullName>
        <ecNumber evidence="2">3.4.21.53</ecNumber>
    </recommendedName>
</protein>
<feature type="domain" description="Lon proteolytic" evidence="4">
    <location>
        <begin position="576"/>
        <end position="771"/>
    </location>
</feature>
<dbReference type="InterPro" id="IPR027417">
    <property type="entry name" value="P-loop_NTPase"/>
</dbReference>
<gene>
    <name evidence="5" type="ORF">J2S13_001535</name>
</gene>
<keyword evidence="6" id="KW-1185">Reference proteome</keyword>
<dbReference type="InterPro" id="IPR046843">
    <property type="entry name" value="LonB_AAA-LID"/>
</dbReference>
<accession>A0AAJ1T4M1</accession>
<dbReference type="PROSITE" id="PS51786">
    <property type="entry name" value="LON_PROTEOLYTIC"/>
    <property type="match status" value="1"/>
</dbReference>
<dbReference type="SUPFAM" id="SSF52540">
    <property type="entry name" value="P-loop containing nucleoside triphosphate hydrolases"/>
    <property type="match status" value="1"/>
</dbReference>
<comment type="catalytic activity">
    <reaction evidence="2">
        <text>Hydrolysis of proteins in presence of ATP.</text>
        <dbReference type="EC" id="3.4.21.53"/>
    </reaction>
</comment>
<evidence type="ECO:0000256" key="2">
    <source>
        <dbReference type="PROSITE-ProRule" id="PRU01122"/>
    </source>
</evidence>
<dbReference type="AlphaFoldDB" id="A0AAJ1T4M1"/>
<evidence type="ECO:0000259" key="4">
    <source>
        <dbReference type="PROSITE" id="PS51786"/>
    </source>
</evidence>
<dbReference type="InterPro" id="IPR014721">
    <property type="entry name" value="Ribsml_uS5_D2-typ_fold_subgr"/>
</dbReference>
<evidence type="ECO:0000313" key="5">
    <source>
        <dbReference type="EMBL" id="MDQ0215136.1"/>
    </source>
</evidence>
<dbReference type="RefSeq" id="WP_307257134.1">
    <property type="nucleotide sequence ID" value="NZ_JAUSUC010000015.1"/>
</dbReference>
<dbReference type="GO" id="GO:0030163">
    <property type="term" value="P:protein catabolic process"/>
    <property type="evidence" value="ECO:0007669"/>
    <property type="project" value="InterPro"/>
</dbReference>
<dbReference type="PANTHER" id="PTHR10046">
    <property type="entry name" value="ATP DEPENDENT LON PROTEASE FAMILY MEMBER"/>
    <property type="match status" value="1"/>
</dbReference>
<comment type="similarity">
    <text evidence="2">Belongs to the peptidase S16 family.</text>
</comment>
<keyword evidence="2" id="KW-0378">Hydrolase</keyword>
<name>A0AAJ1T4M1_9BACI</name>
<proteinExistence type="inferred from homology"/>
<dbReference type="GO" id="GO:0006508">
    <property type="term" value="P:proteolysis"/>
    <property type="evidence" value="ECO:0007669"/>
    <property type="project" value="UniProtKB-KW"/>
</dbReference>
<dbReference type="GO" id="GO:0005524">
    <property type="term" value="F:ATP binding"/>
    <property type="evidence" value="ECO:0007669"/>
    <property type="project" value="InterPro"/>
</dbReference>
<feature type="coiled-coil region" evidence="3">
    <location>
        <begin position="204"/>
        <end position="238"/>
    </location>
</feature>
<evidence type="ECO:0000313" key="6">
    <source>
        <dbReference type="Proteomes" id="UP001237207"/>
    </source>
</evidence>
<feature type="active site" evidence="2">
    <location>
        <position position="666"/>
    </location>
</feature>
<keyword evidence="2" id="KW-0720">Serine protease</keyword>
<reference evidence="5" key="1">
    <citation type="submission" date="2023-07" db="EMBL/GenBank/DDBJ databases">
        <title>Genomic Encyclopedia of Type Strains, Phase IV (KMG-IV): sequencing the most valuable type-strain genomes for metagenomic binning, comparative biology and taxonomic classification.</title>
        <authorList>
            <person name="Goeker M."/>
        </authorList>
    </citation>
    <scope>NUCLEOTIDE SEQUENCE</scope>
    <source>
        <strain evidence="5">DSM 23947</strain>
    </source>
</reference>
<dbReference type="Proteomes" id="UP001237207">
    <property type="component" value="Unassembled WGS sequence"/>
</dbReference>
<dbReference type="InterPro" id="IPR027065">
    <property type="entry name" value="Lon_Prtase"/>
</dbReference>
<comment type="caution">
    <text evidence="5">The sequence shown here is derived from an EMBL/GenBank/DDBJ whole genome shotgun (WGS) entry which is preliminary data.</text>
</comment>
<dbReference type="SUPFAM" id="SSF54211">
    <property type="entry name" value="Ribosomal protein S5 domain 2-like"/>
    <property type="match status" value="1"/>
</dbReference>
<evidence type="ECO:0000256" key="1">
    <source>
        <dbReference type="ARBA" id="ARBA00022670"/>
    </source>
</evidence>
<evidence type="ECO:0000256" key="3">
    <source>
        <dbReference type="SAM" id="Coils"/>
    </source>
</evidence>
<dbReference type="Pfam" id="PF13654">
    <property type="entry name" value="AAA_32"/>
    <property type="match status" value="1"/>
</dbReference>
<dbReference type="Pfam" id="PF20436">
    <property type="entry name" value="LonB_AAA-LID"/>
    <property type="match status" value="1"/>
</dbReference>